<dbReference type="Proteomes" id="UP000225617">
    <property type="component" value="Segment"/>
</dbReference>
<protein>
    <submittedName>
        <fullName evidence="1">Uncharacterized protein</fullName>
    </submittedName>
</protein>
<organism evidence="1 2">
    <name type="scientific">Klebsiella phage vB_Kpn_IME260</name>
    <dbReference type="NCBI Taxonomy" id="1912318"/>
    <lineage>
        <taxon>Viruses</taxon>
        <taxon>Duplodnaviria</taxon>
        <taxon>Heunggongvirae</taxon>
        <taxon>Uroviricota</taxon>
        <taxon>Caudoviricetes</taxon>
        <taxon>Demerecviridae</taxon>
        <taxon>Sugarlandvirus</taxon>
        <taxon>Sugarlandvirus IME260</taxon>
    </lineage>
</organism>
<name>A0A1L6Z4X3_9CAUD</name>
<reference evidence="1 2" key="1">
    <citation type="submission" date="2017-01" db="EMBL/GenBank/DDBJ databases">
        <title>Complete Genome Sequence of two Novel Multi-drug resistant Klebsiella pneumoniae Phage vB_Kpn_IME260.</title>
        <authorList>
            <person name="Xing S."/>
            <person name="Pan X."/>
            <person name="Sun Q."/>
            <person name="Pei G."/>
            <person name="Mi Z."/>
            <person name="An X."/>
            <person name="Tong Y."/>
        </authorList>
    </citation>
    <scope>NUCLEOTIDE SEQUENCE [LARGE SCALE GENOMIC DNA]</scope>
</reference>
<keyword evidence="2" id="KW-1185">Reference proteome</keyword>
<dbReference type="EMBL" id="KX845404">
    <property type="protein sequence ID" value="APT41146.1"/>
    <property type="molecule type" value="Genomic_DNA"/>
</dbReference>
<dbReference type="RefSeq" id="YP_009597518.1">
    <property type="nucleotide sequence ID" value="NC_041899.1"/>
</dbReference>
<dbReference type="RefSeq" id="YP_009597383.1">
    <property type="nucleotide sequence ID" value="NC_041899.1"/>
</dbReference>
<sequence length="89" mass="9965">MALIKGAVIKLTGTVVDELIQTGYQDAAVMTPPSVKVPEYIVLWVNPDADTFGMAINREVFKPEMLELSSREIYLLNYAFSVEEKEVVK</sequence>
<evidence type="ECO:0000313" key="1">
    <source>
        <dbReference type="EMBL" id="APT41052.1"/>
    </source>
</evidence>
<proteinExistence type="predicted"/>
<evidence type="ECO:0000313" key="2">
    <source>
        <dbReference type="Proteomes" id="UP000225617"/>
    </source>
</evidence>
<dbReference type="KEGG" id="vg:40073014"/>
<dbReference type="GeneID" id="40073014"/>
<dbReference type="OrthoDB" id="33371at10239"/>
<dbReference type="EMBL" id="KX845404">
    <property type="protein sequence ID" value="APT41052.1"/>
    <property type="molecule type" value="Genomic_DNA"/>
</dbReference>
<accession>A0A1L6Z4X3</accession>
<dbReference type="KEGG" id="vg:40073149"/>
<dbReference type="GeneID" id="40073149"/>